<dbReference type="AlphaFoldDB" id="A0A9W6B3C7"/>
<sequence length="176" mass="20000">MKKIILLIVLVVAPLVSKAQSVFDKFEDMDDVTTVVVNKRMFELFVHIDSDDPDAKRLMDMVKSLQGLKLFTTENEKIAKDMSATVSKYIKTGKLEELMRVKDKDANIKFYIKEGKDKDHVKELLMYIEGISDVHIKGREVESVLLSIVGDIDLNQIGELTKAMNLPSELNNVQNK</sequence>
<organism evidence="2 3">
    <name type="scientific">Neptunitalea chrysea</name>
    <dbReference type="NCBI Taxonomy" id="1647581"/>
    <lineage>
        <taxon>Bacteria</taxon>
        <taxon>Pseudomonadati</taxon>
        <taxon>Bacteroidota</taxon>
        <taxon>Flavobacteriia</taxon>
        <taxon>Flavobacteriales</taxon>
        <taxon>Flavobacteriaceae</taxon>
        <taxon>Neptunitalea</taxon>
    </lineage>
</organism>
<evidence type="ECO:0000313" key="2">
    <source>
        <dbReference type="EMBL" id="GLB51671.1"/>
    </source>
</evidence>
<feature type="chain" id="PRO_5040901018" description="DUF4252 domain-containing protein" evidence="1">
    <location>
        <begin position="20"/>
        <end position="176"/>
    </location>
</feature>
<dbReference type="RefSeq" id="WP_281752453.1">
    <property type="nucleotide sequence ID" value="NZ_BRVP01000004.1"/>
</dbReference>
<protein>
    <recommendedName>
        <fullName evidence="4">DUF4252 domain-containing protein</fullName>
    </recommendedName>
</protein>
<keyword evidence="1" id="KW-0732">Signal</keyword>
<dbReference type="Pfam" id="PF14060">
    <property type="entry name" value="DUF4252"/>
    <property type="match status" value="1"/>
</dbReference>
<accession>A0A9W6B3C7</accession>
<feature type="signal peptide" evidence="1">
    <location>
        <begin position="1"/>
        <end position="19"/>
    </location>
</feature>
<proteinExistence type="predicted"/>
<dbReference type="Proteomes" id="UP001143545">
    <property type="component" value="Unassembled WGS sequence"/>
</dbReference>
<evidence type="ECO:0000313" key="3">
    <source>
        <dbReference type="Proteomes" id="UP001143545"/>
    </source>
</evidence>
<gene>
    <name evidence="2" type="ORF">NBRC110019_07100</name>
</gene>
<reference evidence="2" key="1">
    <citation type="submission" date="2022-07" db="EMBL/GenBank/DDBJ databases">
        <title>Taxonomy of Novel Oxalotrophic and Methylotrophic Bacteria.</title>
        <authorList>
            <person name="Sahin N."/>
            <person name="Tani A."/>
        </authorList>
    </citation>
    <scope>NUCLEOTIDE SEQUENCE</scope>
    <source>
        <strain evidence="2">AM327</strain>
    </source>
</reference>
<dbReference type="InterPro" id="IPR025348">
    <property type="entry name" value="DUF4252"/>
</dbReference>
<dbReference type="EMBL" id="BRVP01000004">
    <property type="protein sequence ID" value="GLB51671.1"/>
    <property type="molecule type" value="Genomic_DNA"/>
</dbReference>
<evidence type="ECO:0008006" key="4">
    <source>
        <dbReference type="Google" id="ProtNLM"/>
    </source>
</evidence>
<evidence type="ECO:0000256" key="1">
    <source>
        <dbReference type="SAM" id="SignalP"/>
    </source>
</evidence>
<keyword evidence="3" id="KW-1185">Reference proteome</keyword>
<name>A0A9W6B3C7_9FLAO</name>
<comment type="caution">
    <text evidence="2">The sequence shown here is derived from an EMBL/GenBank/DDBJ whole genome shotgun (WGS) entry which is preliminary data.</text>
</comment>